<dbReference type="PANTHER" id="PTHR42789:SF1">
    <property type="entry name" value="D-ISOMER SPECIFIC 2-HYDROXYACID DEHYDROGENASE FAMILY PROTEIN (AFU_ORTHOLOGUE AFUA_6G10090)"/>
    <property type="match status" value="1"/>
</dbReference>
<sequence length="311" mass="32328">MTDIVICEFMDEAAVADLRRDFSVTYDKALVDRPAELTALVAGARALVVRNRTQVRGALLEAGAQLEAIGRLGVGLDNIDLAACKARGIAVLPATGANDIAVAEWALTTVLVLLRGAYAASAEVADGLWPRERLMGREVHGKTLGLIGFGAIARETALRARAFGMTIVAADPFVAADDPAWAAIGARKVDLDQLMTSADAISLHVPLTDETRNLIDAKRLAAMKPGAVIVNAARGGVIDEPALAAALKAGTLAGAALDVFDQEPLKAGSPLNGAPNLILTPHIAGVTVESNVRVSSVTAANIRTVLGERRP</sequence>
<dbReference type="SUPFAM" id="SSF52283">
    <property type="entry name" value="Formate/glycerate dehydrogenase catalytic domain-like"/>
    <property type="match status" value="1"/>
</dbReference>
<dbReference type="InterPro" id="IPR006139">
    <property type="entry name" value="D-isomer_2_OHA_DH_cat_dom"/>
</dbReference>
<dbReference type="Pfam" id="PF02826">
    <property type="entry name" value="2-Hacid_dh_C"/>
    <property type="match status" value="1"/>
</dbReference>
<dbReference type="PANTHER" id="PTHR42789">
    <property type="entry name" value="D-ISOMER SPECIFIC 2-HYDROXYACID DEHYDROGENASE FAMILY PROTEIN (AFU_ORTHOLOGUE AFUA_6G10090)"/>
    <property type="match status" value="1"/>
</dbReference>
<evidence type="ECO:0000313" key="7">
    <source>
        <dbReference type="EMBL" id="QCI66638.1"/>
    </source>
</evidence>
<evidence type="ECO:0000259" key="6">
    <source>
        <dbReference type="Pfam" id="PF02826"/>
    </source>
</evidence>
<reference evidence="7 8" key="1">
    <citation type="submission" date="2019-04" db="EMBL/GenBank/DDBJ databases">
        <title>Phreatobacter aquaticus sp. nov.</title>
        <authorList>
            <person name="Choi A."/>
        </authorList>
    </citation>
    <scope>NUCLEOTIDE SEQUENCE [LARGE SCALE GENOMIC DNA]</scope>
    <source>
        <strain evidence="7 8">KCTC 52518</strain>
    </source>
</reference>
<dbReference type="KEGG" id="pstg:E8M01_21825"/>
<dbReference type="CDD" id="cd12173">
    <property type="entry name" value="PGDH_4"/>
    <property type="match status" value="1"/>
</dbReference>
<protein>
    <submittedName>
        <fullName evidence="7">Hydroxyacid dehydrogenase</fullName>
    </submittedName>
</protein>
<accession>A0A4D7B8Q3</accession>
<feature type="domain" description="D-isomer specific 2-hydroxyacid dehydrogenase catalytic" evidence="5">
    <location>
        <begin position="5"/>
        <end position="309"/>
    </location>
</feature>
<dbReference type="GO" id="GO:0051287">
    <property type="term" value="F:NAD binding"/>
    <property type="evidence" value="ECO:0007669"/>
    <property type="project" value="InterPro"/>
</dbReference>
<dbReference type="Pfam" id="PF00389">
    <property type="entry name" value="2-Hacid_dh"/>
    <property type="match status" value="1"/>
</dbReference>
<feature type="domain" description="D-isomer specific 2-hydroxyacid dehydrogenase NAD-binding" evidence="6">
    <location>
        <begin position="108"/>
        <end position="284"/>
    </location>
</feature>
<evidence type="ECO:0000256" key="2">
    <source>
        <dbReference type="ARBA" id="ARBA00023002"/>
    </source>
</evidence>
<evidence type="ECO:0000256" key="1">
    <source>
        <dbReference type="ARBA" id="ARBA00005854"/>
    </source>
</evidence>
<keyword evidence="8" id="KW-1185">Reference proteome</keyword>
<dbReference type="FunFam" id="3.40.50.720:FF:000203">
    <property type="entry name" value="D-3-phosphoglycerate dehydrogenase (SerA)"/>
    <property type="match status" value="1"/>
</dbReference>
<dbReference type="OrthoDB" id="9793626at2"/>
<evidence type="ECO:0000313" key="8">
    <source>
        <dbReference type="Proteomes" id="UP000298781"/>
    </source>
</evidence>
<dbReference type="InterPro" id="IPR050857">
    <property type="entry name" value="D-2-hydroxyacid_DH"/>
</dbReference>
<dbReference type="Gene3D" id="3.40.50.720">
    <property type="entry name" value="NAD(P)-binding Rossmann-like Domain"/>
    <property type="match status" value="2"/>
</dbReference>
<keyword evidence="3" id="KW-0520">NAD</keyword>
<dbReference type="SUPFAM" id="SSF51735">
    <property type="entry name" value="NAD(P)-binding Rossmann-fold domains"/>
    <property type="match status" value="1"/>
</dbReference>
<organism evidence="7 8">
    <name type="scientific">Phreatobacter stygius</name>
    <dbReference type="NCBI Taxonomy" id="1940610"/>
    <lineage>
        <taxon>Bacteria</taxon>
        <taxon>Pseudomonadati</taxon>
        <taxon>Pseudomonadota</taxon>
        <taxon>Alphaproteobacteria</taxon>
        <taxon>Hyphomicrobiales</taxon>
        <taxon>Phreatobacteraceae</taxon>
        <taxon>Phreatobacter</taxon>
    </lineage>
</organism>
<dbReference type="AlphaFoldDB" id="A0A4D7B8Q3"/>
<name>A0A4D7B8Q3_9HYPH</name>
<dbReference type="InterPro" id="IPR036291">
    <property type="entry name" value="NAD(P)-bd_dom_sf"/>
</dbReference>
<dbReference type="GO" id="GO:0016616">
    <property type="term" value="F:oxidoreductase activity, acting on the CH-OH group of donors, NAD or NADP as acceptor"/>
    <property type="evidence" value="ECO:0007669"/>
    <property type="project" value="InterPro"/>
</dbReference>
<proteinExistence type="inferred from homology"/>
<dbReference type="RefSeq" id="WP_136962079.1">
    <property type="nucleotide sequence ID" value="NZ_CP039690.1"/>
</dbReference>
<keyword evidence="2 4" id="KW-0560">Oxidoreductase</keyword>
<dbReference type="PROSITE" id="PS00671">
    <property type="entry name" value="D_2_HYDROXYACID_DH_3"/>
    <property type="match status" value="1"/>
</dbReference>
<dbReference type="EMBL" id="CP039690">
    <property type="protein sequence ID" value="QCI66638.1"/>
    <property type="molecule type" value="Genomic_DNA"/>
</dbReference>
<evidence type="ECO:0000259" key="5">
    <source>
        <dbReference type="Pfam" id="PF00389"/>
    </source>
</evidence>
<evidence type="ECO:0000256" key="3">
    <source>
        <dbReference type="ARBA" id="ARBA00023027"/>
    </source>
</evidence>
<evidence type="ECO:0000256" key="4">
    <source>
        <dbReference type="RuleBase" id="RU003719"/>
    </source>
</evidence>
<dbReference type="InterPro" id="IPR029753">
    <property type="entry name" value="D-isomer_DH_CS"/>
</dbReference>
<comment type="similarity">
    <text evidence="1 4">Belongs to the D-isomer specific 2-hydroxyacid dehydrogenase family.</text>
</comment>
<dbReference type="Proteomes" id="UP000298781">
    <property type="component" value="Chromosome"/>
</dbReference>
<dbReference type="InterPro" id="IPR006140">
    <property type="entry name" value="D-isomer_DH_NAD-bd"/>
</dbReference>
<gene>
    <name evidence="7" type="ORF">E8M01_21825</name>
</gene>